<organism evidence="2 3">
    <name type="scientific">Liparis tanakae</name>
    <name type="common">Tanaka's snailfish</name>
    <dbReference type="NCBI Taxonomy" id="230148"/>
    <lineage>
        <taxon>Eukaryota</taxon>
        <taxon>Metazoa</taxon>
        <taxon>Chordata</taxon>
        <taxon>Craniata</taxon>
        <taxon>Vertebrata</taxon>
        <taxon>Euteleostomi</taxon>
        <taxon>Actinopterygii</taxon>
        <taxon>Neopterygii</taxon>
        <taxon>Teleostei</taxon>
        <taxon>Neoteleostei</taxon>
        <taxon>Acanthomorphata</taxon>
        <taxon>Eupercaria</taxon>
        <taxon>Perciformes</taxon>
        <taxon>Cottioidei</taxon>
        <taxon>Cottales</taxon>
        <taxon>Liparidae</taxon>
        <taxon>Liparis</taxon>
    </lineage>
</organism>
<accession>A0A4Z2E7Q5</accession>
<evidence type="ECO:0000313" key="3">
    <source>
        <dbReference type="Proteomes" id="UP000314294"/>
    </source>
</evidence>
<gene>
    <name evidence="2" type="ORF">EYF80_065083</name>
</gene>
<proteinExistence type="predicted"/>
<comment type="caution">
    <text evidence="2">The sequence shown here is derived from an EMBL/GenBank/DDBJ whole genome shotgun (WGS) entry which is preliminary data.</text>
</comment>
<dbReference type="EMBL" id="SRLO01014258">
    <property type="protein sequence ID" value="TNN24791.1"/>
    <property type="molecule type" value="Genomic_DNA"/>
</dbReference>
<name>A0A4Z2E7Q5_9TELE</name>
<reference evidence="2 3" key="1">
    <citation type="submission" date="2019-03" db="EMBL/GenBank/DDBJ databases">
        <title>First draft genome of Liparis tanakae, snailfish: a comprehensive survey of snailfish specific genes.</title>
        <authorList>
            <person name="Kim W."/>
            <person name="Song I."/>
            <person name="Jeong J.-H."/>
            <person name="Kim D."/>
            <person name="Kim S."/>
            <person name="Ryu S."/>
            <person name="Song J.Y."/>
            <person name="Lee S.K."/>
        </authorList>
    </citation>
    <scope>NUCLEOTIDE SEQUENCE [LARGE SCALE GENOMIC DNA]</scope>
    <source>
        <tissue evidence="2">Muscle</tissue>
    </source>
</reference>
<evidence type="ECO:0000313" key="2">
    <source>
        <dbReference type="EMBL" id="TNN24791.1"/>
    </source>
</evidence>
<evidence type="ECO:0000256" key="1">
    <source>
        <dbReference type="SAM" id="MobiDB-lite"/>
    </source>
</evidence>
<dbReference type="PROSITE" id="PS51257">
    <property type="entry name" value="PROKAR_LIPOPROTEIN"/>
    <property type="match status" value="1"/>
</dbReference>
<sequence>MSRNANGQLTLAASCRAPKSHPGEHEVTARVSSPSRHLSRVGLSDVPVPRDPGATAHHREFSPRTPRPAGMRSHICAYASREGEGHRIELRPLDARAKGEPKWRRGHLSPVCVAALLLHL</sequence>
<protein>
    <submittedName>
        <fullName evidence="2">Uncharacterized protein</fullName>
    </submittedName>
</protein>
<dbReference type="AlphaFoldDB" id="A0A4Z2E7Q5"/>
<keyword evidence="3" id="KW-1185">Reference proteome</keyword>
<feature type="region of interest" description="Disordered" evidence="1">
    <location>
        <begin position="1"/>
        <end position="72"/>
    </location>
</feature>
<feature type="compositionally biased region" description="Polar residues" evidence="1">
    <location>
        <begin position="1"/>
        <end position="11"/>
    </location>
</feature>
<dbReference type="Proteomes" id="UP000314294">
    <property type="component" value="Unassembled WGS sequence"/>
</dbReference>